<evidence type="ECO:0000259" key="7">
    <source>
        <dbReference type="PROSITE" id="PS51755"/>
    </source>
</evidence>
<evidence type="ECO:0000256" key="5">
    <source>
        <dbReference type="ARBA" id="ARBA00023163"/>
    </source>
</evidence>
<comment type="similarity">
    <text evidence="1">Belongs to the AfsR/DnrI/RedD regulatory family.</text>
</comment>
<dbReference type="SMART" id="SM01043">
    <property type="entry name" value="BTAD"/>
    <property type="match status" value="1"/>
</dbReference>
<dbReference type="InterPro" id="IPR051677">
    <property type="entry name" value="AfsR-DnrI-RedD_regulator"/>
</dbReference>
<evidence type="ECO:0000313" key="9">
    <source>
        <dbReference type="Proteomes" id="UP001216579"/>
    </source>
</evidence>
<dbReference type="CDD" id="cd15831">
    <property type="entry name" value="BTAD"/>
    <property type="match status" value="1"/>
</dbReference>
<dbReference type="PROSITE" id="PS51755">
    <property type="entry name" value="OMPR_PHOB"/>
    <property type="match status" value="1"/>
</dbReference>
<dbReference type="Proteomes" id="UP001216579">
    <property type="component" value="Unassembled WGS sequence"/>
</dbReference>
<dbReference type="Pfam" id="PF00486">
    <property type="entry name" value="Trans_reg_C"/>
    <property type="match status" value="1"/>
</dbReference>
<evidence type="ECO:0000256" key="4">
    <source>
        <dbReference type="ARBA" id="ARBA00023125"/>
    </source>
</evidence>
<evidence type="ECO:0000313" key="8">
    <source>
        <dbReference type="EMBL" id="MDF3293382.1"/>
    </source>
</evidence>
<dbReference type="EMBL" id="JARJBC010000025">
    <property type="protein sequence ID" value="MDF3293382.1"/>
    <property type="molecule type" value="Genomic_DNA"/>
</dbReference>
<keyword evidence="3" id="KW-0805">Transcription regulation</keyword>
<dbReference type="InterPro" id="IPR011990">
    <property type="entry name" value="TPR-like_helical_dom_sf"/>
</dbReference>
<evidence type="ECO:0000256" key="2">
    <source>
        <dbReference type="ARBA" id="ARBA00023012"/>
    </source>
</evidence>
<sequence>MIKNGGWIRARRNQSYARCLENHRGMRKISQSSVVLAPAATRRIETMEIGLLGPMTVTINGMSIVPTARKPRQLLALLALRRGRVVPVSALIDEIWGSDIPRSSACTLQTYILQLRRLITLSLHAGSGSEAKDLIVTHFNGYQLKADPSSSDLREFERLSTEGDAALAAGDAASASRLLARALDLWRGPALVDVPIGRVLQMEFIGLEESRMRVYERRIVADLLHGKHSTLVPELQMLVAQNPIHENFCAMLMVALHRSGAAWRALTVFRNLRASLIRELGVEPSHRLQMLHREMLKNPAELPAGSFDFLLSAGHPAQVW</sequence>
<dbReference type="PANTHER" id="PTHR35807">
    <property type="entry name" value="TRANSCRIPTIONAL REGULATOR REDD-RELATED"/>
    <property type="match status" value="1"/>
</dbReference>
<keyword evidence="5" id="KW-0804">Transcription</keyword>
<dbReference type="RefSeq" id="WP_276096308.1">
    <property type="nucleotide sequence ID" value="NZ_JARJBC010000025.1"/>
</dbReference>
<dbReference type="Pfam" id="PF03704">
    <property type="entry name" value="BTAD"/>
    <property type="match status" value="1"/>
</dbReference>
<keyword evidence="4 6" id="KW-0238">DNA-binding</keyword>
<dbReference type="Gene3D" id="1.10.10.10">
    <property type="entry name" value="Winged helix-like DNA-binding domain superfamily/Winged helix DNA-binding domain"/>
    <property type="match status" value="1"/>
</dbReference>
<comment type="caution">
    <text evidence="8">The sequence shown here is derived from an EMBL/GenBank/DDBJ whole genome shotgun (WGS) entry which is preliminary data.</text>
</comment>
<organism evidence="8 9">
    <name type="scientific">Streptomyces silvisoli</name>
    <dbReference type="NCBI Taxonomy" id="3034235"/>
    <lineage>
        <taxon>Bacteria</taxon>
        <taxon>Bacillati</taxon>
        <taxon>Actinomycetota</taxon>
        <taxon>Actinomycetes</taxon>
        <taxon>Kitasatosporales</taxon>
        <taxon>Streptomycetaceae</taxon>
        <taxon>Streptomyces</taxon>
    </lineage>
</organism>
<evidence type="ECO:0000256" key="1">
    <source>
        <dbReference type="ARBA" id="ARBA00005820"/>
    </source>
</evidence>
<evidence type="ECO:0000256" key="3">
    <source>
        <dbReference type="ARBA" id="ARBA00023015"/>
    </source>
</evidence>
<dbReference type="InterPro" id="IPR005158">
    <property type="entry name" value="BTAD"/>
</dbReference>
<protein>
    <submittedName>
        <fullName evidence="8">AfsR/SARP family transcriptional regulator</fullName>
    </submittedName>
</protein>
<proteinExistence type="inferred from homology"/>
<dbReference type="Gene3D" id="1.25.40.10">
    <property type="entry name" value="Tetratricopeptide repeat domain"/>
    <property type="match status" value="1"/>
</dbReference>
<keyword evidence="2" id="KW-0902">Two-component regulatory system</keyword>
<dbReference type="InterPro" id="IPR001867">
    <property type="entry name" value="OmpR/PhoB-type_DNA-bd"/>
</dbReference>
<dbReference type="InterPro" id="IPR036388">
    <property type="entry name" value="WH-like_DNA-bd_sf"/>
</dbReference>
<reference evidence="8 9" key="1">
    <citation type="submission" date="2023-03" db="EMBL/GenBank/DDBJ databases">
        <title>Draft genome sequence of Streptomyces sp. RB6PN23 isolated from peat swamp forest in Thailand.</title>
        <authorList>
            <person name="Klaysubun C."/>
            <person name="Duangmal K."/>
        </authorList>
    </citation>
    <scope>NUCLEOTIDE SEQUENCE [LARGE SCALE GENOMIC DNA]</scope>
    <source>
        <strain evidence="8 9">RB6PN23</strain>
    </source>
</reference>
<gene>
    <name evidence="8" type="ORF">P3G67_30070</name>
</gene>
<dbReference type="SMART" id="SM00862">
    <property type="entry name" value="Trans_reg_C"/>
    <property type="match status" value="1"/>
</dbReference>
<evidence type="ECO:0000256" key="6">
    <source>
        <dbReference type="PROSITE-ProRule" id="PRU01091"/>
    </source>
</evidence>
<dbReference type="PANTHER" id="PTHR35807:SF1">
    <property type="entry name" value="TRANSCRIPTIONAL REGULATOR REDD"/>
    <property type="match status" value="1"/>
</dbReference>
<keyword evidence="9" id="KW-1185">Reference proteome</keyword>
<dbReference type="SUPFAM" id="SSF48452">
    <property type="entry name" value="TPR-like"/>
    <property type="match status" value="1"/>
</dbReference>
<dbReference type="SUPFAM" id="SSF46894">
    <property type="entry name" value="C-terminal effector domain of the bipartite response regulators"/>
    <property type="match status" value="1"/>
</dbReference>
<feature type="DNA-binding region" description="OmpR/PhoB-type" evidence="6">
    <location>
        <begin position="39"/>
        <end position="146"/>
    </location>
</feature>
<feature type="domain" description="OmpR/PhoB-type" evidence="7">
    <location>
        <begin position="39"/>
        <end position="146"/>
    </location>
</feature>
<dbReference type="InterPro" id="IPR016032">
    <property type="entry name" value="Sig_transdc_resp-reg_C-effctor"/>
</dbReference>
<accession>A0ABT5ZU76</accession>
<name>A0ABT5ZU76_9ACTN</name>